<dbReference type="UniPathway" id="UPA00193"/>
<evidence type="ECO:0000256" key="3">
    <source>
        <dbReference type="ARBA" id="ARBA00022630"/>
    </source>
</evidence>
<comment type="pathway">
    <text evidence="2 6">One-carbon metabolism; tetrahydrofolate interconversion.</text>
</comment>
<sequence length="293" mass="31439">MSLSLPQTRDVIDASIEVAPKQAMRSTDLPGLFPAGTRVYLTDVGIDSVRDFVAATRRIADLGYVPVPHIPARRIRSREELLTRIRAYAEEAGVTDVLVIGGGLDRPAGPYTSSMEILESGLLDRHGISEIGVAGHPEGSPEFSLATAEAALRLKRDFCERTGARMRIVTQFGFDADVYIDWAMAVRDSGIGLPIHIGVAGPASITTLIRYAALCGVGSSVTFLKKRTGALAALAAHHSPESVVGPIEQHWRQTPESPVRQIHVFPFGGLAQSAAWLRERGSWPGSAAERALG</sequence>
<reference evidence="7 8" key="1">
    <citation type="submission" date="2020-01" db="EMBL/GenBank/DDBJ databases">
        <title>Genomes of bacteria type strains.</title>
        <authorList>
            <person name="Chen J."/>
            <person name="Zhu S."/>
            <person name="Chen J."/>
        </authorList>
    </citation>
    <scope>NUCLEOTIDE SEQUENCE [LARGE SCALE GENOMIC DNA]</scope>
    <source>
        <strain evidence="7 8">KCTC 52919</strain>
    </source>
</reference>
<dbReference type="Proteomes" id="UP000476332">
    <property type="component" value="Unassembled WGS sequence"/>
</dbReference>
<evidence type="ECO:0000313" key="8">
    <source>
        <dbReference type="Proteomes" id="UP000476332"/>
    </source>
</evidence>
<keyword evidence="4 6" id="KW-0274">FAD</keyword>
<dbReference type="SUPFAM" id="SSF51730">
    <property type="entry name" value="FAD-linked oxidoreductase"/>
    <property type="match status" value="1"/>
</dbReference>
<dbReference type="RefSeq" id="WP_163043623.1">
    <property type="nucleotide sequence ID" value="NZ_JAAAMJ010000005.1"/>
</dbReference>
<dbReference type="EMBL" id="JAAAMJ010000005">
    <property type="protein sequence ID" value="NDV86874.1"/>
    <property type="molecule type" value="Genomic_DNA"/>
</dbReference>
<dbReference type="InterPro" id="IPR003171">
    <property type="entry name" value="Mehydrof_redctse-like"/>
</dbReference>
<dbReference type="Gene3D" id="3.20.20.220">
    <property type="match status" value="1"/>
</dbReference>
<keyword evidence="8" id="KW-1185">Reference proteome</keyword>
<keyword evidence="5 6" id="KW-0560">Oxidoreductase</keyword>
<comment type="similarity">
    <text evidence="6">Belongs to the methylenetetrahydrofolate reductase family.</text>
</comment>
<keyword evidence="3 6" id="KW-0285">Flavoprotein</keyword>
<evidence type="ECO:0000256" key="1">
    <source>
        <dbReference type="ARBA" id="ARBA00001974"/>
    </source>
</evidence>
<evidence type="ECO:0000256" key="2">
    <source>
        <dbReference type="ARBA" id="ARBA00004777"/>
    </source>
</evidence>
<dbReference type="Pfam" id="PF02219">
    <property type="entry name" value="MTHFR"/>
    <property type="match status" value="1"/>
</dbReference>
<evidence type="ECO:0000256" key="6">
    <source>
        <dbReference type="RuleBase" id="RU003862"/>
    </source>
</evidence>
<gene>
    <name evidence="7" type="ORF">GTW51_09175</name>
</gene>
<organism evidence="7 8">
    <name type="scientific">Aurantimonas aggregata</name>
    <dbReference type="NCBI Taxonomy" id="2047720"/>
    <lineage>
        <taxon>Bacteria</taxon>
        <taxon>Pseudomonadati</taxon>
        <taxon>Pseudomonadota</taxon>
        <taxon>Alphaproteobacteria</taxon>
        <taxon>Hyphomicrobiales</taxon>
        <taxon>Aurantimonadaceae</taxon>
        <taxon>Aurantimonas</taxon>
    </lineage>
</organism>
<dbReference type="GO" id="GO:0006555">
    <property type="term" value="P:methionine metabolic process"/>
    <property type="evidence" value="ECO:0007669"/>
    <property type="project" value="InterPro"/>
</dbReference>
<evidence type="ECO:0000313" key="7">
    <source>
        <dbReference type="EMBL" id="NDV86874.1"/>
    </source>
</evidence>
<dbReference type="GO" id="GO:0035999">
    <property type="term" value="P:tetrahydrofolate interconversion"/>
    <property type="evidence" value="ECO:0007669"/>
    <property type="project" value="UniProtKB-UniPathway"/>
</dbReference>
<dbReference type="GO" id="GO:0004489">
    <property type="term" value="F:methylenetetrahydrofolate reductase [NAD(P)H] activity"/>
    <property type="evidence" value="ECO:0007669"/>
    <property type="project" value="InterPro"/>
</dbReference>
<evidence type="ECO:0000256" key="5">
    <source>
        <dbReference type="ARBA" id="ARBA00023002"/>
    </source>
</evidence>
<evidence type="ECO:0000256" key="4">
    <source>
        <dbReference type="ARBA" id="ARBA00022827"/>
    </source>
</evidence>
<accession>A0A6L9MGD0</accession>
<dbReference type="AlphaFoldDB" id="A0A6L9MGD0"/>
<comment type="cofactor">
    <cofactor evidence="1 6">
        <name>FAD</name>
        <dbReference type="ChEBI" id="CHEBI:57692"/>
    </cofactor>
</comment>
<name>A0A6L9MGD0_9HYPH</name>
<proteinExistence type="inferred from homology"/>
<comment type="caution">
    <text evidence="7">The sequence shown here is derived from an EMBL/GenBank/DDBJ whole genome shotgun (WGS) entry which is preliminary data.</text>
</comment>
<dbReference type="InterPro" id="IPR029041">
    <property type="entry name" value="FAD-linked_oxidoreductase-like"/>
</dbReference>
<protein>
    <recommendedName>
        <fullName evidence="6">Methylenetetrahydrofolate reductase</fullName>
    </recommendedName>
</protein>